<accession>A0A9X3S556</accession>
<dbReference type="AlphaFoldDB" id="A0A9X3S556"/>
<keyword evidence="2" id="KW-1185">Reference proteome</keyword>
<sequence>MLYSYAQLRDAVELRGSRYLPLFERYCTAMRANTRVLEWSCKVLDGRFEGARFLHTARQQTFAAAQPAVDKLLAGVGTGSFGWLRELAGDVGEGVALGYAEWGQAGARRAELKLYVSTSRVAAVSPVIAAFVPAGASPPDGTHKVMVAASIDETGEERPRAYYLWRREGGDPGAWLQRWCSPEERELIEANDGRTLSIAFKAERRDMIYLTAPFAQETVRRMVAAQLGPHELAVGQLENLRWIGFSKRGEGLASRELNAYFRTSGMGHA</sequence>
<evidence type="ECO:0000313" key="2">
    <source>
        <dbReference type="Proteomes" id="UP001149140"/>
    </source>
</evidence>
<comment type="caution">
    <text evidence="1">The sequence shown here is derived from an EMBL/GenBank/DDBJ whole genome shotgun (WGS) entry which is preliminary data.</text>
</comment>
<evidence type="ECO:0000313" key="1">
    <source>
        <dbReference type="EMBL" id="MDA0161278.1"/>
    </source>
</evidence>
<name>A0A9X3S556_9ACTN</name>
<reference evidence="1" key="1">
    <citation type="submission" date="2022-10" db="EMBL/GenBank/DDBJ databases">
        <title>The WGS of Solirubrobacter ginsenosidimutans DSM 21036.</title>
        <authorList>
            <person name="Jiang Z."/>
        </authorList>
    </citation>
    <scope>NUCLEOTIDE SEQUENCE</scope>
    <source>
        <strain evidence="1">DSM 21036</strain>
    </source>
</reference>
<dbReference type="Proteomes" id="UP001149140">
    <property type="component" value="Unassembled WGS sequence"/>
</dbReference>
<proteinExistence type="predicted"/>
<dbReference type="RefSeq" id="WP_270040478.1">
    <property type="nucleotide sequence ID" value="NZ_JAPDOD010000011.1"/>
</dbReference>
<gene>
    <name evidence="1" type="ORF">OM076_13455</name>
</gene>
<organism evidence="1 2">
    <name type="scientific">Solirubrobacter ginsenosidimutans</name>
    <dbReference type="NCBI Taxonomy" id="490573"/>
    <lineage>
        <taxon>Bacteria</taxon>
        <taxon>Bacillati</taxon>
        <taxon>Actinomycetota</taxon>
        <taxon>Thermoleophilia</taxon>
        <taxon>Solirubrobacterales</taxon>
        <taxon>Solirubrobacteraceae</taxon>
        <taxon>Solirubrobacter</taxon>
    </lineage>
</organism>
<protein>
    <submittedName>
        <fullName evidence="1">Uncharacterized protein</fullName>
    </submittedName>
</protein>
<dbReference type="EMBL" id="JAPDOD010000011">
    <property type="protein sequence ID" value="MDA0161278.1"/>
    <property type="molecule type" value="Genomic_DNA"/>
</dbReference>